<gene>
    <name evidence="3" type="ORF">POM88_027203</name>
</gene>
<reference evidence="3" key="1">
    <citation type="submission" date="2023-02" db="EMBL/GenBank/DDBJ databases">
        <title>Genome of toxic invasive species Heracleum sosnowskyi carries increased number of genes despite the absence of recent whole-genome duplications.</title>
        <authorList>
            <person name="Schelkunov M."/>
            <person name="Shtratnikova V."/>
            <person name="Makarenko M."/>
            <person name="Klepikova A."/>
            <person name="Omelchenko D."/>
            <person name="Novikova G."/>
            <person name="Obukhova E."/>
            <person name="Bogdanov V."/>
            <person name="Penin A."/>
            <person name="Logacheva M."/>
        </authorList>
    </citation>
    <scope>NUCLEOTIDE SEQUENCE</scope>
    <source>
        <strain evidence="3">Hsosn_3</strain>
        <tissue evidence="3">Leaf</tissue>
    </source>
</reference>
<dbReference type="GO" id="GO:0009451">
    <property type="term" value="P:RNA modification"/>
    <property type="evidence" value="ECO:0007669"/>
    <property type="project" value="InterPro"/>
</dbReference>
<dbReference type="AlphaFoldDB" id="A0AAD8I8J0"/>
<keyword evidence="1" id="KW-0677">Repeat</keyword>
<dbReference type="PANTHER" id="PTHR47926">
    <property type="entry name" value="PENTATRICOPEPTIDE REPEAT-CONTAINING PROTEIN"/>
    <property type="match status" value="1"/>
</dbReference>
<evidence type="ECO:0000313" key="3">
    <source>
        <dbReference type="EMBL" id="KAK1380459.1"/>
    </source>
</evidence>
<evidence type="ECO:0008006" key="5">
    <source>
        <dbReference type="Google" id="ProtNLM"/>
    </source>
</evidence>
<dbReference type="Proteomes" id="UP001237642">
    <property type="component" value="Unassembled WGS sequence"/>
</dbReference>
<accession>A0AAD8I8J0</accession>
<evidence type="ECO:0000313" key="4">
    <source>
        <dbReference type="Proteomes" id="UP001237642"/>
    </source>
</evidence>
<dbReference type="InterPro" id="IPR002885">
    <property type="entry name" value="PPR_rpt"/>
</dbReference>
<organism evidence="3 4">
    <name type="scientific">Heracleum sosnowskyi</name>
    <dbReference type="NCBI Taxonomy" id="360622"/>
    <lineage>
        <taxon>Eukaryota</taxon>
        <taxon>Viridiplantae</taxon>
        <taxon>Streptophyta</taxon>
        <taxon>Embryophyta</taxon>
        <taxon>Tracheophyta</taxon>
        <taxon>Spermatophyta</taxon>
        <taxon>Magnoliopsida</taxon>
        <taxon>eudicotyledons</taxon>
        <taxon>Gunneridae</taxon>
        <taxon>Pentapetalae</taxon>
        <taxon>asterids</taxon>
        <taxon>campanulids</taxon>
        <taxon>Apiales</taxon>
        <taxon>Apiaceae</taxon>
        <taxon>Apioideae</taxon>
        <taxon>apioid superclade</taxon>
        <taxon>Tordylieae</taxon>
        <taxon>Tordyliinae</taxon>
        <taxon>Heracleum</taxon>
    </lineage>
</organism>
<dbReference type="Pfam" id="PF01535">
    <property type="entry name" value="PPR"/>
    <property type="match status" value="1"/>
</dbReference>
<keyword evidence="4" id="KW-1185">Reference proteome</keyword>
<dbReference type="InterPro" id="IPR046960">
    <property type="entry name" value="PPR_At4g14850-like_plant"/>
</dbReference>
<evidence type="ECO:0000256" key="1">
    <source>
        <dbReference type="ARBA" id="ARBA00022737"/>
    </source>
</evidence>
<sequence length="131" mass="14671">MVARPNVTSWSTVIGGLMYRSLSTNAAFWNLVQPCVVLRHFISLCRTFSPHPRCGSVMEGYLVFEKIIGKDKYSWNSMIAGYGMHGLGQKALRTFNRMIESGYEPYGVTFVACISSCNHAALVNKGRYFTT</sequence>
<comment type="caution">
    <text evidence="3">The sequence shown here is derived from an EMBL/GenBank/DDBJ whole genome shotgun (WGS) entry which is preliminary data.</text>
</comment>
<protein>
    <recommendedName>
        <fullName evidence="5">Pentatricopeptide repeat-containing protein</fullName>
    </recommendedName>
</protein>
<dbReference type="EMBL" id="JAUIZM010000006">
    <property type="protein sequence ID" value="KAK1380459.1"/>
    <property type="molecule type" value="Genomic_DNA"/>
</dbReference>
<dbReference type="NCBIfam" id="TIGR00756">
    <property type="entry name" value="PPR"/>
    <property type="match status" value="1"/>
</dbReference>
<reference evidence="3" key="2">
    <citation type="submission" date="2023-05" db="EMBL/GenBank/DDBJ databases">
        <authorList>
            <person name="Schelkunov M.I."/>
        </authorList>
    </citation>
    <scope>NUCLEOTIDE SEQUENCE</scope>
    <source>
        <strain evidence="3">Hsosn_3</strain>
        <tissue evidence="3">Leaf</tissue>
    </source>
</reference>
<proteinExistence type="predicted"/>
<dbReference type="Gene3D" id="1.25.40.10">
    <property type="entry name" value="Tetratricopeptide repeat domain"/>
    <property type="match status" value="1"/>
</dbReference>
<evidence type="ECO:0000256" key="2">
    <source>
        <dbReference type="PROSITE-ProRule" id="PRU00708"/>
    </source>
</evidence>
<dbReference type="PROSITE" id="PS51375">
    <property type="entry name" value="PPR"/>
    <property type="match status" value="1"/>
</dbReference>
<dbReference type="GO" id="GO:0003723">
    <property type="term" value="F:RNA binding"/>
    <property type="evidence" value="ECO:0007669"/>
    <property type="project" value="InterPro"/>
</dbReference>
<dbReference type="InterPro" id="IPR011990">
    <property type="entry name" value="TPR-like_helical_dom_sf"/>
</dbReference>
<feature type="repeat" description="PPR" evidence="2">
    <location>
        <begin position="71"/>
        <end position="105"/>
    </location>
</feature>
<name>A0AAD8I8J0_9APIA</name>